<evidence type="ECO:0000313" key="1">
    <source>
        <dbReference type="EMBL" id="KAK7308027.1"/>
    </source>
</evidence>
<reference evidence="1 2" key="1">
    <citation type="submission" date="2024-01" db="EMBL/GenBank/DDBJ databases">
        <title>The genomes of 5 underutilized Papilionoideae crops provide insights into root nodulation and disease resistanc.</title>
        <authorList>
            <person name="Jiang F."/>
        </authorList>
    </citation>
    <scope>NUCLEOTIDE SEQUENCE [LARGE SCALE GENOMIC DNA]</scope>
    <source>
        <strain evidence="1">LVBAO_FW01</strain>
        <tissue evidence="1">Leaves</tissue>
    </source>
</reference>
<organism evidence="1 2">
    <name type="scientific">Canavalia gladiata</name>
    <name type="common">Sword bean</name>
    <name type="synonym">Dolichos gladiatus</name>
    <dbReference type="NCBI Taxonomy" id="3824"/>
    <lineage>
        <taxon>Eukaryota</taxon>
        <taxon>Viridiplantae</taxon>
        <taxon>Streptophyta</taxon>
        <taxon>Embryophyta</taxon>
        <taxon>Tracheophyta</taxon>
        <taxon>Spermatophyta</taxon>
        <taxon>Magnoliopsida</taxon>
        <taxon>eudicotyledons</taxon>
        <taxon>Gunneridae</taxon>
        <taxon>Pentapetalae</taxon>
        <taxon>rosids</taxon>
        <taxon>fabids</taxon>
        <taxon>Fabales</taxon>
        <taxon>Fabaceae</taxon>
        <taxon>Papilionoideae</taxon>
        <taxon>50 kb inversion clade</taxon>
        <taxon>NPAAA clade</taxon>
        <taxon>indigoferoid/millettioid clade</taxon>
        <taxon>Phaseoleae</taxon>
        <taxon>Canavalia</taxon>
    </lineage>
</organism>
<keyword evidence="2" id="KW-1185">Reference proteome</keyword>
<comment type="caution">
    <text evidence="1">The sequence shown here is derived from an EMBL/GenBank/DDBJ whole genome shotgun (WGS) entry which is preliminary data.</text>
</comment>
<name>A0AAN9PS55_CANGL</name>
<gene>
    <name evidence="1" type="ORF">VNO77_41607</name>
</gene>
<dbReference type="EMBL" id="JAYMYQ010000010">
    <property type="protein sequence ID" value="KAK7308027.1"/>
    <property type="molecule type" value="Genomic_DNA"/>
</dbReference>
<accession>A0AAN9PS55</accession>
<protein>
    <submittedName>
        <fullName evidence="1">Uncharacterized protein</fullName>
    </submittedName>
</protein>
<dbReference type="Proteomes" id="UP001367508">
    <property type="component" value="Unassembled WGS sequence"/>
</dbReference>
<evidence type="ECO:0000313" key="2">
    <source>
        <dbReference type="Proteomes" id="UP001367508"/>
    </source>
</evidence>
<dbReference type="AlphaFoldDB" id="A0AAN9PS55"/>
<sequence length="156" mass="17747">MNSEVECATYPVFRCSENYVSPSATLACLPLYARGSKISLSQAPFQITFFKIIFNALKYKRSQVMNFEVENAAYAIFRCSENHISRSATLACLPLYARVSQSPLQITFFKIICKALNDQRSYAKNSEFESTACPVFRCLENHMSRSETLAYLRLCT</sequence>
<proteinExistence type="predicted"/>